<name>A0A1B6I5N0_9HEMI</name>
<dbReference type="AlphaFoldDB" id="A0A1B6I5N0"/>
<dbReference type="EMBL" id="GECU01025472">
    <property type="protein sequence ID" value="JAS82234.1"/>
    <property type="molecule type" value="Transcribed_RNA"/>
</dbReference>
<evidence type="ECO:0000313" key="1">
    <source>
        <dbReference type="EMBL" id="JAS82234.1"/>
    </source>
</evidence>
<evidence type="ECO:0008006" key="2">
    <source>
        <dbReference type="Google" id="ProtNLM"/>
    </source>
</evidence>
<reference evidence="1" key="1">
    <citation type="submission" date="2015-11" db="EMBL/GenBank/DDBJ databases">
        <title>De novo transcriptome assembly of four potential Pierce s Disease insect vectors from Arizona vineyards.</title>
        <authorList>
            <person name="Tassone E.E."/>
        </authorList>
    </citation>
    <scope>NUCLEOTIDE SEQUENCE</scope>
</reference>
<proteinExistence type="predicted"/>
<feature type="non-terminal residue" evidence="1">
    <location>
        <position position="128"/>
    </location>
</feature>
<protein>
    <recommendedName>
        <fullName evidence="2">Retrotransposon gag domain-containing protein</fullName>
    </recommendedName>
</protein>
<feature type="non-terminal residue" evidence="1">
    <location>
        <position position="1"/>
    </location>
</feature>
<gene>
    <name evidence="1" type="ORF">g.56535</name>
</gene>
<accession>A0A1B6I5N0</accession>
<sequence>GAAATFLSTLLDHSGQELGYDEIKKAMVDRFTGKHTQQYHYSNLSNAVQQRNESVEAFADRVRRLGVLTISHRQDPVEQRIVHEEAEIRMLQAFLHGLSGVTGQVTRQKFPETWDEAVRYAVMISADE</sequence>
<organism evidence="1">
    <name type="scientific">Homalodisca liturata</name>
    <dbReference type="NCBI Taxonomy" id="320908"/>
    <lineage>
        <taxon>Eukaryota</taxon>
        <taxon>Metazoa</taxon>
        <taxon>Ecdysozoa</taxon>
        <taxon>Arthropoda</taxon>
        <taxon>Hexapoda</taxon>
        <taxon>Insecta</taxon>
        <taxon>Pterygota</taxon>
        <taxon>Neoptera</taxon>
        <taxon>Paraneoptera</taxon>
        <taxon>Hemiptera</taxon>
        <taxon>Auchenorrhyncha</taxon>
        <taxon>Membracoidea</taxon>
        <taxon>Cicadellidae</taxon>
        <taxon>Cicadellinae</taxon>
        <taxon>Proconiini</taxon>
        <taxon>Homalodisca</taxon>
    </lineage>
</organism>